<name>A0A0A1V1N7_9HYPO</name>
<sequence length="110" mass="12321">MSFALLPALSPFTIAFFVAVPSAVVTTMTITRNTDKARKLIKLTCVHHTWVPWLRRLPTGWFIVFCPCPFSVLGTVADSSCRPTADMMMQQIKAYQVGMPAQCPILPFWT</sequence>
<evidence type="ECO:0000313" key="1">
    <source>
        <dbReference type="EMBL" id="EXV03526.1"/>
    </source>
</evidence>
<accession>A0A0A1V1N7</accession>
<dbReference type="EMBL" id="JELW01000003">
    <property type="protein sequence ID" value="EXV03526.1"/>
    <property type="molecule type" value="Genomic_DNA"/>
</dbReference>
<proteinExistence type="predicted"/>
<dbReference type="Proteomes" id="UP000030151">
    <property type="component" value="Unassembled WGS sequence"/>
</dbReference>
<reference evidence="1 2" key="1">
    <citation type="submission" date="2014-02" db="EMBL/GenBank/DDBJ databases">
        <title>The genome sequence of the entomopathogenic fungus Metarhizium robertsii ARSEF 2575.</title>
        <authorList>
            <person name="Giuliano Garisto Donzelli B."/>
            <person name="Roe B.A."/>
            <person name="Macmil S.L."/>
            <person name="Krasnoff S.B."/>
            <person name="Gibson D.M."/>
        </authorList>
    </citation>
    <scope>NUCLEOTIDE SEQUENCE [LARGE SCALE GENOMIC DNA]</scope>
    <source>
        <strain evidence="1 2">ARSEF 2575</strain>
    </source>
</reference>
<evidence type="ECO:0000313" key="2">
    <source>
        <dbReference type="Proteomes" id="UP000030151"/>
    </source>
</evidence>
<comment type="caution">
    <text evidence="1">The sequence shown here is derived from an EMBL/GenBank/DDBJ whole genome shotgun (WGS) entry which is preliminary data.</text>
</comment>
<dbReference type="AlphaFoldDB" id="A0A0A1V1N7"/>
<organism evidence="1 2">
    <name type="scientific">Metarhizium robertsii</name>
    <dbReference type="NCBI Taxonomy" id="568076"/>
    <lineage>
        <taxon>Eukaryota</taxon>
        <taxon>Fungi</taxon>
        <taxon>Dikarya</taxon>
        <taxon>Ascomycota</taxon>
        <taxon>Pezizomycotina</taxon>
        <taxon>Sordariomycetes</taxon>
        <taxon>Hypocreomycetidae</taxon>
        <taxon>Hypocreales</taxon>
        <taxon>Clavicipitaceae</taxon>
        <taxon>Metarhizium</taxon>
    </lineage>
</organism>
<dbReference type="HOGENOM" id="CLU_2171649_0_0_1"/>
<protein>
    <submittedName>
        <fullName evidence="1">Uncharacterized protein</fullName>
    </submittedName>
</protein>
<gene>
    <name evidence="1" type="ORF">X797_003326</name>
</gene>